<proteinExistence type="inferred from homology"/>
<dbReference type="GeneID" id="13885997"/>
<evidence type="ECO:0000256" key="2">
    <source>
        <dbReference type="SAM" id="Coils"/>
    </source>
</evidence>
<comment type="similarity">
    <text evidence="1">Belongs to the EIS1 family.</text>
</comment>
<dbReference type="GO" id="GO:0032126">
    <property type="term" value="C:eisosome"/>
    <property type="evidence" value="ECO:0007669"/>
    <property type="project" value="EnsemblFungi"/>
</dbReference>
<feature type="coiled-coil region" evidence="2">
    <location>
        <begin position="528"/>
        <end position="658"/>
    </location>
</feature>
<evidence type="ECO:0008006" key="6">
    <source>
        <dbReference type="Google" id="ProtNLM"/>
    </source>
</evidence>
<evidence type="ECO:0000313" key="4">
    <source>
        <dbReference type="EMBL" id="CCF55666.1"/>
    </source>
</evidence>
<feature type="compositionally biased region" description="Acidic residues" evidence="3">
    <location>
        <begin position="803"/>
        <end position="817"/>
    </location>
</feature>
<dbReference type="EMBL" id="HE650821">
    <property type="protein sequence ID" value="CCF55666.1"/>
    <property type="molecule type" value="Genomic_DNA"/>
</dbReference>
<feature type="compositionally biased region" description="Low complexity" evidence="3">
    <location>
        <begin position="19"/>
        <end position="34"/>
    </location>
</feature>
<feature type="coiled-coil region" evidence="2">
    <location>
        <begin position="442"/>
        <end position="500"/>
    </location>
</feature>
<evidence type="ECO:0000256" key="1">
    <source>
        <dbReference type="ARBA" id="ARBA00008528"/>
    </source>
</evidence>
<dbReference type="RefSeq" id="XP_003954801.1">
    <property type="nucleotide sequence ID" value="XM_003954752.1"/>
</dbReference>
<feature type="compositionally biased region" description="Polar residues" evidence="3">
    <location>
        <begin position="696"/>
        <end position="711"/>
    </location>
</feature>
<feature type="region of interest" description="Disordered" evidence="3">
    <location>
        <begin position="1"/>
        <end position="47"/>
    </location>
</feature>
<dbReference type="PANTHER" id="PTHR28298:SF1">
    <property type="entry name" value="EISOSOME PROTEIN 1"/>
    <property type="match status" value="1"/>
</dbReference>
<organism evidence="4 5">
    <name type="scientific">Kazachstania africana (strain ATCC 22294 / BCRC 22015 / CBS 2517 / CECT 1963 / NBRC 1671 / NRRL Y-8276)</name>
    <name type="common">Yeast</name>
    <name type="synonym">Kluyveromyces africanus</name>
    <dbReference type="NCBI Taxonomy" id="1071382"/>
    <lineage>
        <taxon>Eukaryota</taxon>
        <taxon>Fungi</taxon>
        <taxon>Dikarya</taxon>
        <taxon>Ascomycota</taxon>
        <taxon>Saccharomycotina</taxon>
        <taxon>Saccharomycetes</taxon>
        <taxon>Saccharomycetales</taxon>
        <taxon>Saccharomycetaceae</taxon>
        <taxon>Kazachstania</taxon>
    </lineage>
</organism>
<name>H2AMR6_KAZAF</name>
<reference evidence="4 5" key="1">
    <citation type="journal article" date="2011" name="Proc. Natl. Acad. Sci. U.S.A.">
        <title>Evolutionary erosion of yeast sex chromosomes by mating-type switching accidents.</title>
        <authorList>
            <person name="Gordon J.L."/>
            <person name="Armisen D."/>
            <person name="Proux-Wera E."/>
            <person name="Oheigeartaigh S.S."/>
            <person name="Byrne K.P."/>
            <person name="Wolfe K.H."/>
        </authorList>
    </citation>
    <scope>NUCLEOTIDE SEQUENCE [LARGE SCALE GENOMIC DNA]</scope>
    <source>
        <strain evidence="5">ATCC 22294 / BCRC 22015 / CBS 2517 / CECT 1963 / NBRC 1671 / NRRL Y-8276</strain>
    </source>
</reference>
<sequence length="830" mass="93391">MSLVSAIPEKNAKRKQEVTPTSSRTSTLTSTSSKTCRRPGSVYQTSGEPLSKEALYRAKMKYGMYQSPAKNYPLGVSDVRVASDAAATRANSVDLTVEEFKRYLDPDATRAASSVSRKNKENVIPDEAPKVAGRRMRANSAASKAYSLASTNSGTSSIIGGKTPKQKNKELEKLHDNSSAHIKPNMSKIINGAEKKAGTRVQQRWQPERKNYSYGLKTDAAENNQFNFTSNVMGNIMAKTETEARRKNVDRERQEIQEKAKKDAAFALGAAFAVKDMDPTTIVDEELLTKEQEKKIYLKQLTSQQVLARARANVDKEIQALEEQNYEQRLFGNEEYNRAAVAVAKANYTNNKSQYSNMINLGGGLWLKPEEIEKISHDMLNPVLNEINKKADDQRAADIEIAEKTKFYSQDLSNWNRLNSEKVKNDEQYTVDAKKNFQTQKAKAVEEATEKYDAMIKAMEKQVADENKELEKAKQAYEDLKEETRMKLALEQERADKELENWGKYRENDLKDALKEQEILLQPYVDDLKSAEKEEKRLIGEYDGINEEIVRLRTGIESHKKKIANYESDLAGQENREERENILQDELEKNKADLELELNDNIIVLANKAKEEAALAAKEARLKQLEVEAVLNKRKTDLNKTEIELQKEKLNLLDVMKEVAELSGDNKLDEERVKNLIGETPDDFIAKVNSKEREFTQSAISIDDGTSSTKEGASVPDQEVPADKITEDPSATVNSNLQKSAAEGKREKEVSLSEPVVTSGHVEKVDQLTVPGQKDNEKNESGSENELNPTFSGFSQGSIRNDNDEEDDITNTVEDADDANKNQGYFKEVF</sequence>
<dbReference type="InParanoid" id="H2AMR6"/>
<dbReference type="KEGG" id="kaf:KAFR_0A02280"/>
<feature type="region of interest" description="Disordered" evidence="3">
    <location>
        <begin position="144"/>
        <end position="169"/>
    </location>
</feature>
<feature type="compositionally biased region" description="Polar residues" evidence="3">
    <location>
        <begin position="782"/>
        <end position="800"/>
    </location>
</feature>
<feature type="region of interest" description="Disordered" evidence="3">
    <location>
        <begin position="696"/>
        <end position="830"/>
    </location>
</feature>
<dbReference type="GO" id="GO:0070941">
    <property type="term" value="P:eisosome assembly"/>
    <property type="evidence" value="ECO:0007669"/>
    <property type="project" value="EnsemblFungi"/>
</dbReference>
<gene>
    <name evidence="4" type="primary">KAFR0A02280</name>
    <name evidence="4" type="ORF">KAFR_0A02280</name>
</gene>
<dbReference type="AlphaFoldDB" id="H2AMR6"/>
<protein>
    <recommendedName>
        <fullName evidence="6">Eisosome protein 1</fullName>
    </recommendedName>
</protein>
<evidence type="ECO:0000313" key="5">
    <source>
        <dbReference type="Proteomes" id="UP000005220"/>
    </source>
</evidence>
<evidence type="ECO:0000256" key="3">
    <source>
        <dbReference type="SAM" id="MobiDB-lite"/>
    </source>
</evidence>
<dbReference type="PANTHER" id="PTHR28298">
    <property type="entry name" value="EISOSOME PROTEIN 1"/>
    <property type="match status" value="1"/>
</dbReference>
<keyword evidence="5" id="KW-1185">Reference proteome</keyword>
<feature type="compositionally biased region" description="Polar residues" evidence="3">
    <location>
        <begin position="729"/>
        <end position="739"/>
    </location>
</feature>
<feature type="compositionally biased region" description="Basic and acidic residues" evidence="3">
    <location>
        <begin position="742"/>
        <end position="751"/>
    </location>
</feature>
<accession>H2AMR6</accession>
<dbReference type="OrthoDB" id="4070583at2759"/>
<feature type="compositionally biased region" description="Low complexity" evidence="3">
    <location>
        <begin position="150"/>
        <end position="161"/>
    </location>
</feature>
<keyword evidence="2" id="KW-0175">Coiled coil</keyword>
<dbReference type="eggNOG" id="ENOG502S8WV">
    <property type="taxonomic scope" value="Eukaryota"/>
</dbReference>
<dbReference type="HOGENOM" id="CLU_013228_0_0_1"/>
<dbReference type="Proteomes" id="UP000005220">
    <property type="component" value="Chromosome 1"/>
</dbReference>
<dbReference type="Pfam" id="PF12757">
    <property type="entry name" value="Eisosome1"/>
    <property type="match status" value="1"/>
</dbReference>
<dbReference type="InterPro" id="IPR024527">
    <property type="entry name" value="Eisosome1"/>
</dbReference>
<dbReference type="FunCoup" id="H2AMR6">
    <property type="interactions" value="75"/>
</dbReference>